<evidence type="ECO:0000313" key="5">
    <source>
        <dbReference type="Proteomes" id="UP000263993"/>
    </source>
</evidence>
<feature type="modified residue" description="4-aspartylphosphate" evidence="2">
    <location>
        <position position="71"/>
    </location>
</feature>
<evidence type="ECO:0000313" key="4">
    <source>
        <dbReference type="EMBL" id="RDV05538.1"/>
    </source>
</evidence>
<dbReference type="SMART" id="SM00448">
    <property type="entry name" value="REC"/>
    <property type="match status" value="1"/>
</dbReference>
<gene>
    <name evidence="4" type="ORF">DXH78_13720</name>
</gene>
<dbReference type="GO" id="GO:0000160">
    <property type="term" value="P:phosphorelay signal transduction system"/>
    <property type="evidence" value="ECO:0007669"/>
    <property type="project" value="InterPro"/>
</dbReference>
<feature type="domain" description="Response regulatory" evidence="3">
    <location>
        <begin position="21"/>
        <end position="135"/>
    </location>
</feature>
<evidence type="ECO:0000256" key="2">
    <source>
        <dbReference type="PROSITE-ProRule" id="PRU00169"/>
    </source>
</evidence>
<evidence type="ECO:0000259" key="3">
    <source>
        <dbReference type="PROSITE" id="PS50110"/>
    </source>
</evidence>
<name>A0A371BDB4_9BRAD</name>
<keyword evidence="1 2" id="KW-0597">Phosphoprotein</keyword>
<dbReference type="EMBL" id="QRGO01000001">
    <property type="protein sequence ID" value="RDV05538.1"/>
    <property type="molecule type" value="Genomic_DNA"/>
</dbReference>
<dbReference type="PANTHER" id="PTHR44591:SF21">
    <property type="entry name" value="TWO-COMPONENT RESPONSE REGULATOR"/>
    <property type="match status" value="1"/>
</dbReference>
<dbReference type="InterPro" id="IPR050595">
    <property type="entry name" value="Bact_response_regulator"/>
</dbReference>
<dbReference type="PANTHER" id="PTHR44591">
    <property type="entry name" value="STRESS RESPONSE REGULATOR PROTEIN 1"/>
    <property type="match status" value="1"/>
</dbReference>
<keyword evidence="5" id="KW-1185">Reference proteome</keyword>
<organism evidence="4 5">
    <name type="scientific">Undibacter mobilis</name>
    <dbReference type="NCBI Taxonomy" id="2292256"/>
    <lineage>
        <taxon>Bacteria</taxon>
        <taxon>Pseudomonadati</taxon>
        <taxon>Pseudomonadota</taxon>
        <taxon>Alphaproteobacteria</taxon>
        <taxon>Hyphomicrobiales</taxon>
        <taxon>Nitrobacteraceae</taxon>
        <taxon>Undibacter</taxon>
    </lineage>
</organism>
<accession>A0A371BDB4</accession>
<proteinExistence type="predicted"/>
<dbReference type="Gene3D" id="3.40.50.2300">
    <property type="match status" value="1"/>
</dbReference>
<dbReference type="Pfam" id="PF00072">
    <property type="entry name" value="Response_reg"/>
    <property type="match status" value="1"/>
</dbReference>
<protein>
    <submittedName>
        <fullName evidence="4">Response regulator</fullName>
    </submittedName>
</protein>
<sequence length="139" mass="14987">MSCELNSIASIAMSRGPQPIKVLLVEDDVVIGSLVADKLRDDGFVVQEASTGEKAIAWLETEPGIDILFTDISLPGEVDGRELAVRARAMRPDLPIVYASGCYSAFGLEGMVTRSLFVPKPYQPADICALLARLTEPVH</sequence>
<dbReference type="Proteomes" id="UP000263993">
    <property type="component" value="Unassembled WGS sequence"/>
</dbReference>
<evidence type="ECO:0000256" key="1">
    <source>
        <dbReference type="ARBA" id="ARBA00022553"/>
    </source>
</evidence>
<reference evidence="5" key="1">
    <citation type="submission" date="2018-08" db="EMBL/GenBank/DDBJ databases">
        <authorList>
            <person name="Kim S.-J."/>
            <person name="Jung G.-Y."/>
        </authorList>
    </citation>
    <scope>NUCLEOTIDE SEQUENCE [LARGE SCALE GENOMIC DNA]</scope>
    <source>
        <strain evidence="5">GY_H</strain>
    </source>
</reference>
<dbReference type="InterPro" id="IPR011006">
    <property type="entry name" value="CheY-like_superfamily"/>
</dbReference>
<dbReference type="PROSITE" id="PS50110">
    <property type="entry name" value="RESPONSE_REGULATORY"/>
    <property type="match status" value="1"/>
</dbReference>
<dbReference type="AlphaFoldDB" id="A0A371BDB4"/>
<comment type="caution">
    <text evidence="4">The sequence shown here is derived from an EMBL/GenBank/DDBJ whole genome shotgun (WGS) entry which is preliminary data.</text>
</comment>
<dbReference type="InterPro" id="IPR001789">
    <property type="entry name" value="Sig_transdc_resp-reg_receiver"/>
</dbReference>
<dbReference type="SUPFAM" id="SSF52172">
    <property type="entry name" value="CheY-like"/>
    <property type="match status" value="1"/>
</dbReference>